<dbReference type="CDD" id="cd00185">
    <property type="entry name" value="TNFRSF"/>
    <property type="match status" value="1"/>
</dbReference>
<feature type="region of interest" description="Disordered" evidence="2">
    <location>
        <begin position="5086"/>
        <end position="5181"/>
    </location>
</feature>
<feature type="region of interest" description="Disordered" evidence="2">
    <location>
        <begin position="5740"/>
        <end position="5779"/>
    </location>
</feature>
<feature type="region of interest" description="Disordered" evidence="2">
    <location>
        <begin position="2896"/>
        <end position="2949"/>
    </location>
</feature>
<feature type="compositionally biased region" description="Basic and acidic residues" evidence="2">
    <location>
        <begin position="3677"/>
        <end position="3700"/>
    </location>
</feature>
<feature type="region of interest" description="Disordered" evidence="2">
    <location>
        <begin position="4614"/>
        <end position="4684"/>
    </location>
</feature>
<feature type="compositionally biased region" description="Basic and acidic residues" evidence="2">
    <location>
        <begin position="3837"/>
        <end position="3848"/>
    </location>
</feature>
<feature type="region of interest" description="Disordered" evidence="2">
    <location>
        <begin position="4713"/>
        <end position="4738"/>
    </location>
</feature>
<feature type="compositionally biased region" description="Low complexity" evidence="2">
    <location>
        <begin position="4492"/>
        <end position="4509"/>
    </location>
</feature>
<feature type="compositionally biased region" description="Basic residues" evidence="2">
    <location>
        <begin position="3192"/>
        <end position="3208"/>
    </location>
</feature>
<feature type="compositionally biased region" description="Low complexity" evidence="2">
    <location>
        <begin position="4247"/>
        <end position="4260"/>
    </location>
</feature>
<dbReference type="OrthoDB" id="201089at2759"/>
<dbReference type="EMBL" id="VLTO01000019">
    <property type="protein sequence ID" value="KAA0174783.1"/>
    <property type="molecule type" value="Genomic_DNA"/>
</dbReference>
<feature type="compositionally biased region" description="Basic and acidic residues" evidence="2">
    <location>
        <begin position="3983"/>
        <end position="3992"/>
    </location>
</feature>
<feature type="region of interest" description="Disordered" evidence="2">
    <location>
        <begin position="3364"/>
        <end position="3384"/>
    </location>
</feature>
<feature type="region of interest" description="Disordered" evidence="2">
    <location>
        <begin position="3734"/>
        <end position="3873"/>
    </location>
</feature>
<feature type="compositionally biased region" description="Low complexity" evidence="2">
    <location>
        <begin position="5162"/>
        <end position="5178"/>
    </location>
</feature>
<feature type="compositionally biased region" description="Gly residues" evidence="2">
    <location>
        <begin position="5092"/>
        <end position="5116"/>
    </location>
</feature>
<feature type="compositionally biased region" description="Basic and acidic residues" evidence="2">
    <location>
        <begin position="4947"/>
        <end position="4957"/>
    </location>
</feature>
<feature type="region of interest" description="Disordered" evidence="2">
    <location>
        <begin position="4099"/>
        <end position="4260"/>
    </location>
</feature>
<protein>
    <recommendedName>
        <fullName evidence="5">GCC2 and GCC3 domain-containing protein</fullName>
    </recommendedName>
</protein>
<feature type="region of interest" description="Disordered" evidence="2">
    <location>
        <begin position="3128"/>
        <end position="3232"/>
    </location>
</feature>
<feature type="compositionally biased region" description="Low complexity" evidence="2">
    <location>
        <begin position="5405"/>
        <end position="5418"/>
    </location>
</feature>
<feature type="region of interest" description="Disordered" evidence="2">
    <location>
        <begin position="4471"/>
        <end position="4509"/>
    </location>
</feature>
<feature type="coiled-coil region" evidence="1">
    <location>
        <begin position="3259"/>
        <end position="3286"/>
    </location>
</feature>
<feature type="region of interest" description="Disordered" evidence="2">
    <location>
        <begin position="5026"/>
        <end position="5074"/>
    </location>
</feature>
<dbReference type="SMART" id="SM01411">
    <property type="entry name" value="Ephrin_rec_like"/>
    <property type="match status" value="36"/>
</dbReference>
<feature type="compositionally biased region" description="Low complexity" evidence="2">
    <location>
        <begin position="4203"/>
        <end position="4215"/>
    </location>
</feature>
<feature type="region of interest" description="Disordered" evidence="2">
    <location>
        <begin position="4298"/>
        <end position="4459"/>
    </location>
</feature>
<feature type="region of interest" description="Disordered" evidence="2">
    <location>
        <begin position="3968"/>
        <end position="3992"/>
    </location>
</feature>
<feature type="compositionally biased region" description="Basic and acidic residues" evidence="2">
    <location>
        <begin position="3762"/>
        <end position="3806"/>
    </location>
</feature>
<feature type="compositionally biased region" description="Basic and acidic residues" evidence="2">
    <location>
        <begin position="5746"/>
        <end position="5758"/>
    </location>
</feature>
<feature type="region of interest" description="Disordered" evidence="2">
    <location>
        <begin position="4555"/>
        <end position="4602"/>
    </location>
</feature>
<feature type="compositionally biased region" description="Basic and acidic residues" evidence="2">
    <location>
        <begin position="4590"/>
        <end position="4602"/>
    </location>
</feature>
<proteinExistence type="predicted"/>
<feature type="compositionally biased region" description="Low complexity" evidence="2">
    <location>
        <begin position="3658"/>
        <end position="3673"/>
    </location>
</feature>
<dbReference type="Gene3D" id="2.10.50.10">
    <property type="entry name" value="Tumor Necrosis Factor Receptor, subunit A, domain 2"/>
    <property type="match status" value="10"/>
</dbReference>
<name>A0A5A8EA63_CAFRO</name>
<sequence>MCPTAAASPVPCALGHYSGRAATNCTACPAGYYCSASQTGVTTATIPRLCIEGTFSVGGQDQCTPCSAGYLCAAGSTEPTPAGDLCTMGSYCAVSTGLTPNRVQRTNCPAGTRGFKSGAVSQADGCEPCPGGSYCNSGTTRITTLPCPRGRYCNQGSSNSGTRCPHGTYNPETGADSSSDCRTCPEGNYCGLGVSVPAVCPAGYYCPPGTGGLGYTGTPNGPRACPAGTFGGSGVQRLTSEGQCQNCTTGHYCPGTGAPDPVQCPAGTFNPVIAATSSAACLACPAGTFCPNSGTAVLSISCTPGHYCPAGTGNSPAAPSICPAGTFSDAFNATQVEDCRPCPERFACQAGTGGPTSPGACTPGYYCPEGTRDAGGGTYLSAVGVDCASPNQCPCPAGSYSAASNLRSADECTLCPAGRFCVGAQTVTSGPCAAGYYCPNGTASATQNPCPAGTYATETNNFDVEQCRPCPAGHFCDLADTTPDPCPAGTYADSTGTAAVGQCLACPAGHRCPTTGMVEPIPCGAGSHSAASAQTCTACSSGRFCPYNTTTTSVMLTPALACPAGLLCPAGMDHEPEFTHEACAAGHYCAEASFPAVACLAGTYNPHVGGKSAADCVTCPAGSYCASAGLSAVTGQCAPGHYCPAGSITATAVACPAKFYRPHAAARELADCALCPSGHTCGEATVEPVACPKGSFCVVGVDVPEPCPQGTFGNSTGVRRSEGCTPCPPGHYCETTGLTEPTALCDPGYFCLEGSNTKAPVDPLNPMVASTTPIGGICPPGGFCPSGSSKPEACPAGTFSNVTGASNVSVCLECIPGSYCQGTSNPYPSGSCQAGYYCSGGASSPTQFETPVGHYTLEGAPAPVACVPGTFTNEQRQQSCALCPAGRYCNESATVIPLACPPGRYCPVGTADPLPCPSGRFSSSLFLENATACSLCPPGSFCESVGLTAPQGLCAAGFYCTGGATVRNPGAALLAAANVSFVELPVNGTGNGTSSNATQLVLVAGEQPTTYNRSVSAECGVGLATGGPCPPGHYCLNGTVSPTALPCPAGTYNPQPARTSDAGCLPCPPGSYCGTTGLATPSGPCAAGHYCSLGAASARPTDGVTGNSCPRGSYCPLGASVPLACPPSTYGNTTGLEECVQCPGRYFCDGTLPDRFAPCPAGHYCPPSTGSAQPACPRGTYNPILLLLTADECRPCPAGSYCGATGLSAPSGLCAAGFYCPPGAADQYGRLRNESSLEVCDPRDDGSGLVPPDNVTAAQWALAVAGGSPITDFFAGRAGPRACPPGHFCPEGSELPIACLEGTFLATERAVSRSECQLCASGSHCNRTGLAAASGLCDEGYFCKRGNAMPRPETGVLNVTVVATGASLNATVLVGGGPCPEGHYCSAGTSTPSPCPNGTYNAFKGKGFGGCTQCPDGFFCTLGSERYDDKPCPAGYYCPPGTPHAQRFPCPAGTYSNRTMLRSSSECAPCDGGSYCPGAANTQPAGLCDAGFYCRSGASTPTPLDGVTGDRCRPGEFCVQGSTLPKFCAGGKFCLTSSGVADGDCFSGYYCLQGSSTPSPTGETNADGLIGNVCPAGSYCPNGTITPVLCPAGTFSAASGNRRLSDCAPCTAGSYCDVSGTQEPNKTCLPGFYCPAGTQFPSLPCPAGSRCPSGSQVPDACAAGTYQSRPQQTDCLLCPAGFYCVNGTATPLPCPAGFFCPNGTRAATQFACPPGTYAPTGGLERLDQCTACEPGRYCDATGMTAPRAQCSGGHYCLRSATVPAPAEGFANGYIGSLTLGCGGNCSGDSSPDARWRGLAALNLTAGSNTSLAALPTTGDVCPRGHFCVPGSASPQQCPPGTFNPSFGSDSLADCQACLAGYYCPNASIAFPTHRCPPGFFCPSGRVTPEHRCGPGTVCPLGSAEPVPCPPGEFEDRNGSSVCQACPAGRCLNTSAVPCQPGTFSSRAGLSALSQCDLCPAGSFCGGKALTAPSGPCGPGHYCSNGSWTATPGSNLSVTLRAGALHLSQVSAAASDAAAATLWAELASELQVGGPCLPGYVCTYGSSTPSPHHAEEGRLQPWPALTVRYGELSPASLGAGAGDLVSALVDEAARLGVAFATALDSDGVAITRLQASGVSNGTCASSGGANGTALASVVRVDPLAPPFGYACPPGTSCGAAATFASACEPGTFANGTGLATCSPCPAGRVCTGATSSPARCPLRHFCPESTSVPVVCPAGSFGEFEQLQSASQCSPCPPGMFCSDGRVTGTCWAGFACVGNSSIPDPSVGTPDNLQGHGYPCPAGYFCPNGTSVEVACPSGTFSSVVGATGVQVCGPCPPGSVCFTGSPTASPCPRGHYCPGLSVVVPCPNATYNPNEASTSEAACIPCPAGSLCLRTAVVDPSTLPCPAGGYCGSAATSVIPCPPATYRDSTGGSSSSSCAPCPGGGYCAQGTVVPAVCESGSYCPHGSALPTPCEPGRLCASAGLNATAPCPPGFFCPNATSQPTACPLGTYCVGGNFEPVVCPGGTVQRLTTDPSGRTSFAQACRVCPAGTYSDATDGLECLPCTAGYVCLGGTSSATPLSATADGGYPCPAGFFCPTGSSKEKACPAGHYNPLSRRGNISACMACRPNSYNEAEGRASCRPCSASAFTPANASTTCVCRGEYRHFQATDGQCVCQPGYEFVDDELVVRSEEDGEQDCQPQTFPVCEQGQSRLATGACAVVDCDSPEQCPSGRGRFVPEMGVCACEGLPEADQVCDADCQAAITRVQVHPASGKLVVTDPLTGQVTGLVDPQADIPGFVGSLGCVTADSPAASGASADGTADTGGVRDDAVNTTACRVHTMVVSPGTGFTGVYAAPAAVVGASEGAGRLRRLREREARAAGRQLGRLVAGPAGPEEAAALDDGWALPTDAADGTAGRSLFGSGEDGRGARFASKSSSSSSAAAGRRTRNGPAQRSAAERRARHLASSGPSVARPTVCITRGDAVLFELPNGADSIPVYVKDSFLNSNPGFDYGEFRRLGALAAQDSASVAVFGFTFLEEGRYVFASSSDATQQTIVVVQAFGQSCPTGGVFSPPSEASLVALGVKETSDPMLAPDWRAIGAVLGGLLALVMLVLAAATYFRQSAFGQRGTNDLAPVKVGIRSSKVAPEDSAVAGGAGGAARRGKGAGSDEDEEVGAVAPTPGSRPAGQTVFAVGVATGGREDKDEDGRLGASKRGRRGRGAAGRSRRGGAGGDGGDSGSDEGWDSDFDDEFGGDQVQRLLDMLRRGQLEADASFSRQSKTLKEMLERLRAEAEGLRRLLAEAAVAQGAAAAGEREAEMAARRSAVLRQIEAEVAARLMHGSLLSRLEEDVVDTLVGLARALRDAPEEVATDVVDELFSLARQRAEEEGRGPSTAADDAEGAADAAAGGGATVAALVDAVRGLQLEHSPSGDEIRVSIAACREAIGALANNVKEEFERRSTGVPMWQRAAGAGVFSGEGAPPSALSVRRALEDLEDARGPQDSSLRTALEPLAAFAQGSGLVGRRLRDEVRVLRGTLGDAVEQQNPAIAERVRGASASVMGLLLTDLNEAVRAMIGRVPALIEAARDSREVSDNLADGLLPLLQRARAEADAEVRKHRLSRGGLPALLDRVNKLIEDARRGRFYYGGAFVGEEDEEGSGGGEGDSRTAGGEDDDEPGGELAKAAEAEAAAEAATVRKRYEDERAERQRQEEEEAKRKREAEEARLRAAELDEARRRKLLEDYDADRVALDEAMAAERRRQEAETEARLEERKRERMLRRLRRAEERAAKELEDARLAAEQERKAQQEEERRQLDAALRREEEEARRQSRGAGGGGSGSSGVQTTELRAQEARAALRRSTEEARDERATARKAALDALDEATASAREQQLAPLPARHAARLASLVAPPAQGALQERRAVLTEQGEAWRKAGAETAAAEATAGDAARAALEAAREAQRTAQAAAASKASEAAMSLLDSAERELRAELERVEEQRGRTQAKLAGAAREKGDAAAEGRAAAEAEAEADEARAAAEAAALAARGAAAALRAEAAIAATAAGAGAAEAEVLDTAAVTEALASAAGEREAAVAKGLALVRRMLARLALLEDAAEVGGDEAVRRLWKRQQEEDDDEAERRAAAAEAGEDEDEGTEGWEEAEGARRRAEEEAEAARNRAEREVKALRERHDAEVGSLRAREEAERARQRAQADQRRQARRERWHEDRRRRLQAAAEAAAPGAARDAAEAAARDAEVAAAARDAEEDSAAGGGEAGGRAAPDEALAAGAVDAEAEVRRLRQRADDEAEAADAALRAERRRQEAALAERLAARRSRRERALERQRQVVADAAAAEARAQGKSEEEAEEAASVMRKRMAQEADRVRAQAQEEDEADAEALEARLRDEEEEAQAERRSAEASVEEEAARLRAEFESQGEKAAAAVLGEKRRQRAALEARLRSRRERRERELRRRQNAEAAEHQAQLARELGGAAAEEAVARALAEEGADAAAAAAAAAAGGGGQDESAPGSGTATARSAAGAAAGGWEREVLLAVSAAAAATGGAATPGRGLAGVAEAQELAELRRKVAEEARQEQEALERRQAEERAEAERAEEEAAAAEAARAEQEAKDEAARKLAAKRLEVEARLARANESSEEEAARLRSQFESEMASYEGSLEEERRRQRDQAERKLASRKSRQARLLKRKQAREQEQAAATAALRAREVEDMEAKAREKAALKAILETGEAPADAGEEGGGAALPPGSARLAKEAAARKGEAIEVVLRERHSRETADLISRQYAERARALRSALEEVFDDKHEAKTELLAELKGAGRSPSEEAEELQALEATFAARRAQEEARVGDELEGKHAGEQLELRTKQLEELQALLEELAPDDVARRAQADAAAREAAELREFQERVRREREERVAAAQQDHLEFERRMKEETEAEEARLLEEHERLMKEEAERQERVRLARQQRLAKEREEAKARALEDASSLDEEARERILRDFEEQRAVLEYRMEQQRREQRERVEARLEARAQRRRRRIQLRDAEARAVRQLEEQRAAAKARAEEARRAQELQERQQREAAAKTTSMAGMSGATSRAASSFATALNRASRRALSGVAGPANGGFGGPGGARARGGGGLGLGAIGEGEEDEDEDEDEDGQSQAGSVVAAGGDDDGLALGASLGLTRPGPKSVSGRSRRTGAGSVRSRAGGRRINGIDVPALSRRLAKLESTMQRALAAAAASASMPAAAAPVAAAPSTALALTDGPPSQAMVAATGPAAGRLAVAALPLPPDGVAEAILQGEGRSRGDLARRAFAAVVRAGQASAGAASGRDPLAGAELLVAEALPQTAPGLPGAAWDPRTTPSRMWVDRASLADVGQALAAVATAAAAVRSSQPGVSPDGAAAELRRAIAAAGSDAYLQLAQRAAASVGAGASSSAASSSAGSGAATPQLSPDRASATPFGSPRLRASASLSGAAMALLRSQGRAAAGSTKLQADTIPESPRRPGSATPTLRQRLRRAVKKVTRMQRMDVDVASLLHNVPVLDDTDDAGLELDLQETKRTQGGKFDAGSVTDQISRVSALRDHPELSAYLAALEEGVLARQRDGAATPAGASVATDGLTSPGAGVAAGAGGSSAADGTAAGFIRVVEAEANGIEEQLNNATRKYLERQRDVTDVTNRLSSLRSSMAALQRTKDLRRRLDASAAVRAEAEAAGREYVEEDEEIQGLDEASLPTAEKLERQLEDSRASIAEAERAKERLTKKVKELAERQTALQQRAKERREEADRLRGMSSEAVEALLQAEAEAGPDA</sequence>
<feature type="compositionally biased region" description="Low complexity" evidence="2">
    <location>
        <begin position="4315"/>
        <end position="4326"/>
    </location>
</feature>
<feature type="compositionally biased region" description="Basic and acidic residues" evidence="2">
    <location>
        <begin position="4393"/>
        <end position="4405"/>
    </location>
</feature>
<evidence type="ECO:0000313" key="3">
    <source>
        <dbReference type="EMBL" id="KAA0174783.1"/>
    </source>
</evidence>
<feature type="compositionally biased region" description="Basic and acidic residues" evidence="2">
    <location>
        <begin position="4216"/>
        <end position="4226"/>
    </location>
</feature>
<feature type="region of interest" description="Disordered" evidence="2">
    <location>
        <begin position="5457"/>
        <end position="5482"/>
    </location>
</feature>
<reference evidence="3 4" key="1">
    <citation type="submission" date="2019-07" db="EMBL/GenBank/DDBJ databases">
        <title>Genomes of Cafeteria roenbergensis.</title>
        <authorList>
            <person name="Fischer M.G."/>
            <person name="Hackl T."/>
            <person name="Roman M."/>
        </authorList>
    </citation>
    <scope>NUCLEOTIDE SEQUENCE [LARGE SCALE GENOMIC DNA]</scope>
    <source>
        <strain evidence="3 4">E4-10P</strain>
    </source>
</reference>
<evidence type="ECO:0000256" key="2">
    <source>
        <dbReference type="SAM" id="MobiDB-lite"/>
    </source>
</evidence>
<feature type="compositionally biased region" description="Low complexity" evidence="2">
    <location>
        <begin position="4476"/>
        <end position="4485"/>
    </location>
</feature>
<feature type="compositionally biased region" description="Low complexity" evidence="2">
    <location>
        <begin position="2910"/>
        <end position="2925"/>
    </location>
</feature>
<feature type="compositionally biased region" description="Basic and acidic residues" evidence="2">
    <location>
        <begin position="4555"/>
        <end position="4578"/>
    </location>
</feature>
<dbReference type="Proteomes" id="UP000322899">
    <property type="component" value="Unassembled WGS sequence"/>
</dbReference>
<feature type="region of interest" description="Disordered" evidence="2">
    <location>
        <begin position="5405"/>
        <end position="5436"/>
    </location>
</feature>
<dbReference type="PANTHER" id="PTHR47236">
    <property type="entry name" value="GENE, 32742-RELATED-RELATED"/>
    <property type="match status" value="1"/>
</dbReference>
<feature type="compositionally biased region" description="Basic and acidic residues" evidence="2">
    <location>
        <begin position="4645"/>
        <end position="4659"/>
    </location>
</feature>
<feature type="compositionally biased region" description="Basic and acidic residues" evidence="2">
    <location>
        <begin position="3180"/>
        <end position="3189"/>
    </location>
</feature>
<feature type="compositionally biased region" description="Low complexity" evidence="2">
    <location>
        <begin position="5131"/>
        <end position="5155"/>
    </location>
</feature>
<feature type="compositionally biased region" description="Basic and acidic residues" evidence="2">
    <location>
        <begin position="3734"/>
        <end position="3753"/>
    </location>
</feature>
<comment type="caution">
    <text evidence="3">The sequence shown here is derived from an EMBL/GenBank/DDBJ whole genome shotgun (WGS) entry which is preliminary data.</text>
</comment>
<feature type="region of interest" description="Disordered" evidence="2">
    <location>
        <begin position="3630"/>
        <end position="3700"/>
    </location>
</feature>
<feature type="compositionally biased region" description="Acidic residues" evidence="2">
    <location>
        <begin position="4118"/>
        <end position="4132"/>
    </location>
</feature>
<dbReference type="PANTHER" id="PTHR47236:SF4">
    <property type="entry name" value="GENE 9195-RELATED"/>
    <property type="match status" value="1"/>
</dbReference>
<feature type="compositionally biased region" description="Acidic residues" evidence="2">
    <location>
        <begin position="5117"/>
        <end position="5130"/>
    </location>
</feature>
<feature type="compositionally biased region" description="Basic and acidic residues" evidence="2">
    <location>
        <begin position="5026"/>
        <end position="5053"/>
    </location>
</feature>
<evidence type="ECO:0000256" key="1">
    <source>
        <dbReference type="SAM" id="Coils"/>
    </source>
</evidence>
<feature type="compositionally biased region" description="Acidic residues" evidence="2">
    <location>
        <begin position="4358"/>
        <end position="4367"/>
    </location>
</feature>
<gene>
    <name evidence="3" type="ORF">FNF27_03680</name>
</gene>
<evidence type="ECO:0008006" key="5">
    <source>
        <dbReference type="Google" id="ProtNLM"/>
    </source>
</evidence>
<feature type="compositionally biased region" description="Basic and acidic residues" evidence="2">
    <location>
        <begin position="4368"/>
        <end position="4386"/>
    </location>
</feature>
<organism evidence="3 4">
    <name type="scientific">Cafeteria roenbergensis</name>
    <name type="common">Marine flagellate</name>
    <dbReference type="NCBI Taxonomy" id="33653"/>
    <lineage>
        <taxon>Eukaryota</taxon>
        <taxon>Sar</taxon>
        <taxon>Stramenopiles</taxon>
        <taxon>Bigyra</taxon>
        <taxon>Opalozoa</taxon>
        <taxon>Bicosoecida</taxon>
        <taxon>Cafeteriaceae</taxon>
        <taxon>Cafeteria</taxon>
    </lineage>
</organism>
<keyword evidence="1" id="KW-0175">Coiled coil</keyword>
<dbReference type="InterPro" id="IPR009030">
    <property type="entry name" value="Growth_fac_rcpt_cys_sf"/>
</dbReference>
<feature type="compositionally biased region" description="Gly residues" evidence="2">
    <location>
        <begin position="3209"/>
        <end position="3218"/>
    </location>
</feature>
<accession>A0A5A8EA63</accession>
<dbReference type="SUPFAM" id="SSF57184">
    <property type="entry name" value="Growth factor receptor domain"/>
    <property type="match status" value="13"/>
</dbReference>
<feature type="compositionally biased region" description="Acidic residues" evidence="2">
    <location>
        <begin position="3219"/>
        <end position="3232"/>
    </location>
</feature>
<feature type="region of interest" description="Disordered" evidence="2">
    <location>
        <begin position="4947"/>
        <end position="4967"/>
    </location>
</feature>
<feature type="compositionally biased region" description="Basic and acidic residues" evidence="2">
    <location>
        <begin position="4133"/>
        <end position="4199"/>
    </location>
</feature>
<feature type="compositionally biased region" description="Basic residues" evidence="2">
    <location>
        <begin position="4660"/>
        <end position="4674"/>
    </location>
</feature>
<feature type="compositionally biased region" description="Low complexity" evidence="2">
    <location>
        <begin position="5063"/>
        <end position="5074"/>
    </location>
</feature>
<evidence type="ECO:0000313" key="4">
    <source>
        <dbReference type="Proteomes" id="UP000322899"/>
    </source>
</evidence>
<feature type="compositionally biased region" description="Low complexity" evidence="2">
    <location>
        <begin position="5763"/>
        <end position="5779"/>
    </location>
</feature>
<feature type="compositionally biased region" description="Basic and acidic residues" evidence="2">
    <location>
        <begin position="4421"/>
        <end position="4448"/>
    </location>
</feature>